<keyword evidence="4 10" id="KW-0240">DNA-directed RNA polymerase</keyword>
<dbReference type="NCBIfam" id="TIGR00690">
    <property type="entry name" value="rpoZ"/>
    <property type="match status" value="1"/>
</dbReference>
<reference evidence="11 12" key="1">
    <citation type="submission" date="2019-08" db="EMBL/GenBank/DDBJ databases">
        <title>In-depth cultivation of the pig gut microbiome towards novel bacterial diversity and tailored functional studies.</title>
        <authorList>
            <person name="Wylensek D."/>
            <person name="Hitch T.C.A."/>
            <person name="Clavel T."/>
        </authorList>
    </citation>
    <scope>NUCLEOTIDE SEQUENCE [LARGE SCALE GENOMIC DNA]</scope>
    <source>
        <strain evidence="11 12">Oil+RF-744-WCA-WT-13</strain>
    </source>
</reference>
<evidence type="ECO:0000256" key="9">
    <source>
        <dbReference type="ARBA" id="ARBA00048552"/>
    </source>
</evidence>
<name>A0A7X2P621_9FIRM</name>
<comment type="subunit">
    <text evidence="10">The RNAP catalytic core consists of 2 alpha, 1 beta, 1 beta' and 1 omega subunit. When a sigma factor is associated with the core the holoenzyme is formed, which can initiate transcription.</text>
</comment>
<evidence type="ECO:0000256" key="4">
    <source>
        <dbReference type="ARBA" id="ARBA00022478"/>
    </source>
</evidence>
<dbReference type="GO" id="GO:0003899">
    <property type="term" value="F:DNA-directed RNA polymerase activity"/>
    <property type="evidence" value="ECO:0007669"/>
    <property type="project" value="UniProtKB-UniRule"/>
</dbReference>
<dbReference type="InterPro" id="IPR006110">
    <property type="entry name" value="Pol_omega/Rpo6/RPB6"/>
</dbReference>
<evidence type="ECO:0000256" key="5">
    <source>
        <dbReference type="ARBA" id="ARBA00022679"/>
    </source>
</evidence>
<organism evidence="11 12">
    <name type="scientific">Bilifractor porci</name>
    <dbReference type="NCBI Taxonomy" id="2606636"/>
    <lineage>
        <taxon>Bacteria</taxon>
        <taxon>Bacillati</taxon>
        <taxon>Bacillota</taxon>
        <taxon>Clostridia</taxon>
        <taxon>Lachnospirales</taxon>
        <taxon>Lachnospiraceae</taxon>
        <taxon>Bilifractor</taxon>
    </lineage>
</organism>
<keyword evidence="6 10" id="KW-0548">Nucleotidyltransferase</keyword>
<dbReference type="Pfam" id="PF01192">
    <property type="entry name" value="RNA_pol_Rpb6"/>
    <property type="match status" value="1"/>
</dbReference>
<dbReference type="InterPro" id="IPR003716">
    <property type="entry name" value="DNA-dir_RNA_pol_omega"/>
</dbReference>
<dbReference type="RefSeq" id="WP_154456694.1">
    <property type="nucleotide sequence ID" value="NZ_VUMV01000001.1"/>
</dbReference>
<accession>A0A7X2P621</accession>
<dbReference type="GO" id="GO:0003677">
    <property type="term" value="F:DNA binding"/>
    <property type="evidence" value="ECO:0007669"/>
    <property type="project" value="UniProtKB-UniRule"/>
</dbReference>
<proteinExistence type="inferred from homology"/>
<comment type="similarity">
    <text evidence="1 10">Belongs to the RNA polymerase subunit omega family.</text>
</comment>
<dbReference type="Proteomes" id="UP000466864">
    <property type="component" value="Unassembled WGS sequence"/>
</dbReference>
<evidence type="ECO:0000256" key="7">
    <source>
        <dbReference type="ARBA" id="ARBA00023163"/>
    </source>
</evidence>
<comment type="function">
    <text evidence="10">Promotes RNA polymerase assembly. Latches the N- and C-terminal regions of the beta' subunit thereby facilitating its interaction with the beta and alpha subunits.</text>
</comment>
<dbReference type="GO" id="GO:0000428">
    <property type="term" value="C:DNA-directed RNA polymerase complex"/>
    <property type="evidence" value="ECO:0007669"/>
    <property type="project" value="UniProtKB-KW"/>
</dbReference>
<dbReference type="SMART" id="SM01409">
    <property type="entry name" value="RNA_pol_Rpb6"/>
    <property type="match status" value="1"/>
</dbReference>
<dbReference type="Gene3D" id="3.90.940.10">
    <property type="match status" value="1"/>
</dbReference>
<evidence type="ECO:0000256" key="8">
    <source>
        <dbReference type="ARBA" id="ARBA00029924"/>
    </source>
</evidence>
<dbReference type="EC" id="2.7.7.6" evidence="2 10"/>
<keyword evidence="5 10" id="KW-0808">Transferase</keyword>
<dbReference type="GO" id="GO:0006351">
    <property type="term" value="P:DNA-templated transcription"/>
    <property type="evidence" value="ECO:0007669"/>
    <property type="project" value="UniProtKB-UniRule"/>
</dbReference>
<evidence type="ECO:0000256" key="6">
    <source>
        <dbReference type="ARBA" id="ARBA00022695"/>
    </source>
</evidence>
<evidence type="ECO:0000256" key="1">
    <source>
        <dbReference type="ARBA" id="ARBA00006711"/>
    </source>
</evidence>
<evidence type="ECO:0000256" key="10">
    <source>
        <dbReference type="HAMAP-Rule" id="MF_00366"/>
    </source>
</evidence>
<keyword evidence="12" id="KW-1185">Reference proteome</keyword>
<comment type="caution">
    <text evidence="11">The sequence shown here is derived from an EMBL/GenBank/DDBJ whole genome shotgun (WGS) entry which is preliminary data.</text>
</comment>
<dbReference type="InterPro" id="IPR036161">
    <property type="entry name" value="RPB6/omega-like_sf"/>
</dbReference>
<evidence type="ECO:0000313" key="11">
    <source>
        <dbReference type="EMBL" id="MST80879.1"/>
    </source>
</evidence>
<evidence type="ECO:0000313" key="12">
    <source>
        <dbReference type="Proteomes" id="UP000466864"/>
    </source>
</evidence>
<keyword evidence="7 10" id="KW-0804">Transcription</keyword>
<gene>
    <name evidence="10" type="primary">rpoZ</name>
    <name evidence="11" type="ORF">FYJ60_00815</name>
</gene>
<dbReference type="HAMAP" id="MF_00366">
    <property type="entry name" value="RNApol_bact_RpoZ"/>
    <property type="match status" value="1"/>
</dbReference>
<comment type="catalytic activity">
    <reaction evidence="9 10">
        <text>RNA(n) + a ribonucleoside 5'-triphosphate = RNA(n+1) + diphosphate</text>
        <dbReference type="Rhea" id="RHEA:21248"/>
        <dbReference type="Rhea" id="RHEA-COMP:14527"/>
        <dbReference type="Rhea" id="RHEA-COMP:17342"/>
        <dbReference type="ChEBI" id="CHEBI:33019"/>
        <dbReference type="ChEBI" id="CHEBI:61557"/>
        <dbReference type="ChEBI" id="CHEBI:140395"/>
        <dbReference type="EC" id="2.7.7.6"/>
    </reaction>
</comment>
<dbReference type="SUPFAM" id="SSF63562">
    <property type="entry name" value="RPB6/omega subunit-like"/>
    <property type="match status" value="1"/>
</dbReference>
<sequence length="93" mass="10624">MIHPSYVEMIDRINGDNGDREEAPLVTSRYSIVLATAKRARQLIAGAEPYVNQFDRSGKERKPLSIAVEELYEGKVHILPRETEEEDSHEDLE</sequence>
<evidence type="ECO:0000256" key="2">
    <source>
        <dbReference type="ARBA" id="ARBA00012418"/>
    </source>
</evidence>
<evidence type="ECO:0000256" key="3">
    <source>
        <dbReference type="ARBA" id="ARBA00013725"/>
    </source>
</evidence>
<protein>
    <recommendedName>
        <fullName evidence="3 10">DNA-directed RNA polymerase subunit omega</fullName>
        <shortName evidence="10">RNAP omega subunit</shortName>
        <ecNumber evidence="2 10">2.7.7.6</ecNumber>
    </recommendedName>
    <alternativeName>
        <fullName evidence="10">RNA polymerase omega subunit</fullName>
    </alternativeName>
    <alternativeName>
        <fullName evidence="8 10">Transcriptase subunit omega</fullName>
    </alternativeName>
</protein>
<dbReference type="EMBL" id="VUMV01000001">
    <property type="protein sequence ID" value="MST80879.1"/>
    <property type="molecule type" value="Genomic_DNA"/>
</dbReference>
<dbReference type="AlphaFoldDB" id="A0A7X2P621"/>